<evidence type="ECO:0000313" key="1">
    <source>
        <dbReference type="EMBL" id="KAB5593521.1"/>
    </source>
</evidence>
<dbReference type="OrthoDB" id="3269148at2759"/>
<protein>
    <submittedName>
        <fullName evidence="1">Uncharacterized protein</fullName>
    </submittedName>
</protein>
<dbReference type="EMBL" id="SSOP01000036">
    <property type="protein sequence ID" value="KAB5593521.1"/>
    <property type="molecule type" value="Genomic_DNA"/>
</dbReference>
<evidence type="ECO:0000313" key="2">
    <source>
        <dbReference type="Proteomes" id="UP000383932"/>
    </source>
</evidence>
<sequence>MISVMQTSYFSDMLDTAWASVPELESNDKSLADTLVNPLEEEEIPFYYQPQARTSDDEIEAYQIMLDMICLGVPESTIRHILKSSYDIIPPVDSSRAPYIVISYADDTEESVTIARNNACPLQTAQFLQVPPPGMTARDRSELEYDCEIELKERTVSDIWEDFEYDATLEDPELRAFLLAPGWLDIAFESGEFSWGCGGRVLAEGLLALRSAMIESNPVIEQVKTVKVTYMNSRSTEVEDWSNDFDLAEEKGIVEIGEGQEIDEHVDVDDENTQQDTGRVIEIDLLELNVTNSGYEDEMEIRA</sequence>
<dbReference type="Proteomes" id="UP000383932">
    <property type="component" value="Unassembled WGS sequence"/>
</dbReference>
<reference evidence="1 2" key="1">
    <citation type="journal article" date="2019" name="Fungal Biol. Biotechnol.">
        <title>Draft genome sequence of fastidious pathogen Ceratobasidium theobromae, which causes vascular-streak dieback in Theobroma cacao.</title>
        <authorList>
            <person name="Ali S.S."/>
            <person name="Asman A."/>
            <person name="Shao J."/>
            <person name="Firmansyah A.P."/>
            <person name="Susilo A.W."/>
            <person name="Rosmana A."/>
            <person name="McMahon P."/>
            <person name="Junaid M."/>
            <person name="Guest D."/>
            <person name="Kheng T.Y."/>
            <person name="Meinhardt L.W."/>
            <person name="Bailey B.A."/>
        </authorList>
    </citation>
    <scope>NUCLEOTIDE SEQUENCE [LARGE SCALE GENOMIC DNA]</scope>
    <source>
        <strain evidence="1 2">CT2</strain>
    </source>
</reference>
<organism evidence="1 2">
    <name type="scientific">Ceratobasidium theobromae</name>
    <dbReference type="NCBI Taxonomy" id="1582974"/>
    <lineage>
        <taxon>Eukaryota</taxon>
        <taxon>Fungi</taxon>
        <taxon>Dikarya</taxon>
        <taxon>Basidiomycota</taxon>
        <taxon>Agaricomycotina</taxon>
        <taxon>Agaricomycetes</taxon>
        <taxon>Cantharellales</taxon>
        <taxon>Ceratobasidiaceae</taxon>
        <taxon>Ceratobasidium</taxon>
    </lineage>
</organism>
<name>A0A5N5QPQ9_9AGAM</name>
<comment type="caution">
    <text evidence="1">The sequence shown here is derived from an EMBL/GenBank/DDBJ whole genome shotgun (WGS) entry which is preliminary data.</text>
</comment>
<gene>
    <name evidence="1" type="ORF">CTheo_3069</name>
</gene>
<keyword evidence="2" id="KW-1185">Reference proteome</keyword>
<proteinExistence type="predicted"/>
<accession>A0A5N5QPQ9</accession>
<dbReference type="AlphaFoldDB" id="A0A5N5QPQ9"/>